<dbReference type="OrthoDB" id="110708at2157"/>
<dbReference type="Proteomes" id="UP000199320">
    <property type="component" value="Unassembled WGS sequence"/>
</dbReference>
<evidence type="ECO:0000313" key="3">
    <source>
        <dbReference type="Proteomes" id="UP000199320"/>
    </source>
</evidence>
<name>A0A1I0HPH4_9EURY</name>
<evidence type="ECO:0000313" key="4">
    <source>
        <dbReference type="Proteomes" id="UP000291097"/>
    </source>
</evidence>
<proteinExistence type="predicted"/>
<reference evidence="1 4" key="3">
    <citation type="submission" date="2019-02" db="EMBL/GenBank/DDBJ databases">
        <title>Genomic Encyclopedia of Archaeal and Bacterial Type Strains, Phase II (KMG-II): from individual species to whole genera.</title>
        <authorList>
            <person name="Goeker M."/>
        </authorList>
    </citation>
    <scope>NUCLEOTIDE SEQUENCE [LARGE SCALE GENOMIC DNA]</scope>
    <source>
        <strain evidence="1 4">DSM 18328</strain>
    </source>
</reference>
<organism evidence="2 3">
    <name type="scientific">Natrinema hispanicum</name>
    <dbReference type="NCBI Taxonomy" id="392421"/>
    <lineage>
        <taxon>Archaea</taxon>
        <taxon>Methanobacteriati</taxon>
        <taxon>Methanobacteriota</taxon>
        <taxon>Stenosarchaea group</taxon>
        <taxon>Halobacteria</taxon>
        <taxon>Halobacteriales</taxon>
        <taxon>Natrialbaceae</taxon>
        <taxon>Natrinema</taxon>
    </lineage>
</organism>
<accession>A0A1I0HPH4</accession>
<evidence type="ECO:0000313" key="1">
    <source>
        <dbReference type="EMBL" id="RZV05165.1"/>
    </source>
</evidence>
<dbReference type="EMBL" id="SHMP01000011">
    <property type="protein sequence ID" value="RZV05165.1"/>
    <property type="molecule type" value="Genomic_DNA"/>
</dbReference>
<protein>
    <submittedName>
        <fullName evidence="2">Uncharacterized protein</fullName>
    </submittedName>
</protein>
<dbReference type="EMBL" id="FOIC01000014">
    <property type="protein sequence ID" value="SET85142.1"/>
    <property type="molecule type" value="Genomic_DNA"/>
</dbReference>
<dbReference type="RefSeq" id="WP_092933849.1">
    <property type="nucleotide sequence ID" value="NZ_FOIC01000014.1"/>
</dbReference>
<dbReference type="AlphaFoldDB" id="A0A1I0HPH4"/>
<keyword evidence="3" id="KW-1185">Reference proteome</keyword>
<reference evidence="3" key="2">
    <citation type="submission" date="2016-10" db="EMBL/GenBank/DDBJ databases">
        <authorList>
            <person name="Varghese N."/>
            <person name="Submissions S."/>
        </authorList>
    </citation>
    <scope>NUCLEOTIDE SEQUENCE [LARGE SCALE GENOMIC DNA]</scope>
    <source>
        <strain evidence="3">CDM_6</strain>
    </source>
</reference>
<gene>
    <name evidence="1" type="ORF">BDK88_4410</name>
    <name evidence="2" type="ORF">SAMN04488694_11455</name>
</gene>
<dbReference type="Proteomes" id="UP000291097">
    <property type="component" value="Unassembled WGS sequence"/>
</dbReference>
<dbReference type="STRING" id="392421.SAMN04488694_11455"/>
<sequence>MSRESRENSGLSRSDRIGRLQGIRKQVDESDFSYLDLAGIFNADPAANPPYIIPETFISEEVGGSLTVIEDESEEVLGQENANQVLSNFLPGGYKKRWKKFRLWRGAWELGSDSGVADIGPMFDWAHSYPLTELLGDVSSVNYTELSFDPEDVRVYVPRTIRVDDLVDPDYVWLDDENIVWTGRPPMSSTPLSSDPTTNYLWFKHTAEPFSETDDVSAIADSDVVTGVAFEEDHEFVRCYYASLLTLYPEGTTHTRSGLITYSVEDDDTTAFVGTRERSQVLSIELDRKELRSRIDAAFADNPRLKRDVKFAYLHQQLWERLFFDEEAIEHEFAVQPLMEHLIGADFWRRTVEEDEYGVFSLSGPALVQTVEELLPTDSPTRLRLLGHEGPDSSLALQTVRYETGTLAELLARCRNDDLVAEFAEDVLVHSAEHALATWATESTGSGTSFELWYDLNFQASDDSHARISIYDAIEGGAGIAKEVAELFDTDESLGIDGGLATQGQCHSATADRAAIRLLADHPDGSLYDIQQTNREYFDELVDETLDRQISDTDAFSKDDLRSLVTARVRRLFETRELARFYSYLAARLEELTTELGRTPRTADLALFLDRHVFEDPSIQATYERFASETGRKDIAELEERLEELTVGCLTACPDCLQTERSRCLKATGHQGTTLNRRLLTEVFDR</sequence>
<evidence type="ECO:0000313" key="2">
    <source>
        <dbReference type="EMBL" id="SET85142.1"/>
    </source>
</evidence>
<reference evidence="2" key="1">
    <citation type="submission" date="2016-10" db="EMBL/GenBank/DDBJ databases">
        <authorList>
            <person name="de Groot N.N."/>
        </authorList>
    </citation>
    <scope>NUCLEOTIDE SEQUENCE [LARGE SCALE GENOMIC DNA]</scope>
    <source>
        <strain evidence="2">CDM_6</strain>
    </source>
</reference>